<reference evidence="2" key="1">
    <citation type="journal article" date="2023" name="G3 (Bethesda)">
        <title>A reference genome for the long-term kleptoplast-retaining sea slug Elysia crispata morphotype clarki.</title>
        <authorList>
            <person name="Eastman K.E."/>
            <person name="Pendleton A.L."/>
            <person name="Shaikh M.A."/>
            <person name="Suttiyut T."/>
            <person name="Ogas R."/>
            <person name="Tomko P."/>
            <person name="Gavelis G."/>
            <person name="Widhalm J.R."/>
            <person name="Wisecaver J.H."/>
        </authorList>
    </citation>
    <scope>NUCLEOTIDE SEQUENCE</scope>
    <source>
        <strain evidence="2">ECLA1</strain>
    </source>
</reference>
<dbReference type="EMBL" id="JAWDGP010007350">
    <property type="protein sequence ID" value="KAK3724029.1"/>
    <property type="molecule type" value="Genomic_DNA"/>
</dbReference>
<dbReference type="AlphaFoldDB" id="A0AAE0XY75"/>
<name>A0AAE0XY75_9GAST</name>
<keyword evidence="3" id="KW-1185">Reference proteome</keyword>
<accession>A0AAE0XY75</accession>
<proteinExistence type="predicted"/>
<sequence>MLQRTKIISVACANKAFQNFSNLSLCDSGNLWKSSRQHIFVYQTGSCSNPPQSDNVGQSGASPNPADHGDNGSLSTVARLAE</sequence>
<feature type="compositionally biased region" description="Polar residues" evidence="1">
    <location>
        <begin position="44"/>
        <end position="62"/>
    </location>
</feature>
<feature type="region of interest" description="Disordered" evidence="1">
    <location>
        <begin position="44"/>
        <end position="82"/>
    </location>
</feature>
<evidence type="ECO:0000256" key="1">
    <source>
        <dbReference type="SAM" id="MobiDB-lite"/>
    </source>
</evidence>
<protein>
    <submittedName>
        <fullName evidence="2">Uncharacterized protein</fullName>
    </submittedName>
</protein>
<organism evidence="2 3">
    <name type="scientific">Elysia crispata</name>
    <name type="common">lettuce slug</name>
    <dbReference type="NCBI Taxonomy" id="231223"/>
    <lineage>
        <taxon>Eukaryota</taxon>
        <taxon>Metazoa</taxon>
        <taxon>Spiralia</taxon>
        <taxon>Lophotrochozoa</taxon>
        <taxon>Mollusca</taxon>
        <taxon>Gastropoda</taxon>
        <taxon>Heterobranchia</taxon>
        <taxon>Euthyneura</taxon>
        <taxon>Panpulmonata</taxon>
        <taxon>Sacoglossa</taxon>
        <taxon>Placobranchoidea</taxon>
        <taxon>Plakobranchidae</taxon>
        <taxon>Elysia</taxon>
    </lineage>
</organism>
<evidence type="ECO:0000313" key="3">
    <source>
        <dbReference type="Proteomes" id="UP001283361"/>
    </source>
</evidence>
<gene>
    <name evidence="2" type="ORF">RRG08_011942</name>
</gene>
<comment type="caution">
    <text evidence="2">The sequence shown here is derived from an EMBL/GenBank/DDBJ whole genome shotgun (WGS) entry which is preliminary data.</text>
</comment>
<dbReference type="Proteomes" id="UP001283361">
    <property type="component" value="Unassembled WGS sequence"/>
</dbReference>
<evidence type="ECO:0000313" key="2">
    <source>
        <dbReference type="EMBL" id="KAK3724029.1"/>
    </source>
</evidence>